<dbReference type="Proteomes" id="UP001179952">
    <property type="component" value="Unassembled WGS sequence"/>
</dbReference>
<evidence type="ECO:0000313" key="3">
    <source>
        <dbReference type="Proteomes" id="UP001179952"/>
    </source>
</evidence>
<evidence type="ECO:0000256" key="1">
    <source>
        <dbReference type="SAM" id="MobiDB-lite"/>
    </source>
</evidence>
<reference evidence="2" key="2">
    <citation type="submission" date="2023-06" db="EMBL/GenBank/DDBJ databases">
        <authorList>
            <person name="Ma L."/>
            <person name="Liu K.-W."/>
            <person name="Li Z."/>
            <person name="Hsiao Y.-Y."/>
            <person name="Qi Y."/>
            <person name="Fu T."/>
            <person name="Tang G."/>
            <person name="Zhang D."/>
            <person name="Sun W.-H."/>
            <person name="Liu D.-K."/>
            <person name="Li Y."/>
            <person name="Chen G.-Z."/>
            <person name="Liu X.-D."/>
            <person name="Liao X.-Y."/>
            <person name="Jiang Y.-T."/>
            <person name="Yu X."/>
            <person name="Hao Y."/>
            <person name="Huang J."/>
            <person name="Zhao X.-W."/>
            <person name="Ke S."/>
            <person name="Chen Y.-Y."/>
            <person name="Wu W.-L."/>
            <person name="Hsu J.-L."/>
            <person name="Lin Y.-F."/>
            <person name="Huang M.-D."/>
            <person name="Li C.-Y."/>
            <person name="Huang L."/>
            <person name="Wang Z.-W."/>
            <person name="Zhao X."/>
            <person name="Zhong W.-Y."/>
            <person name="Peng D.-H."/>
            <person name="Ahmad S."/>
            <person name="Lan S."/>
            <person name="Zhang J.-S."/>
            <person name="Tsai W.-C."/>
            <person name="Van De Peer Y."/>
            <person name="Liu Z.-J."/>
        </authorList>
    </citation>
    <scope>NUCLEOTIDE SEQUENCE</scope>
    <source>
        <strain evidence="2">SCP</strain>
        <tissue evidence="2">Leaves</tissue>
    </source>
</reference>
<sequence length="110" mass="12302">MSTIPSMAPKKRLRPTTSNMKNRSKDIGFNSGNVEITIETQEKEQREEVEVEIDSEIDEASKKGPFPGGPVNNELNFCELNFIVAFCDSAILTSTCTRETYDGHFTEAHT</sequence>
<evidence type="ECO:0000313" key="2">
    <source>
        <dbReference type="EMBL" id="KAK1259247.1"/>
    </source>
</evidence>
<dbReference type="AlphaFoldDB" id="A0AAV9A4Y1"/>
<protein>
    <submittedName>
        <fullName evidence="2">Uncharacterized protein</fullName>
    </submittedName>
</protein>
<accession>A0AAV9A4Y1</accession>
<organism evidence="2 3">
    <name type="scientific">Acorus gramineus</name>
    <name type="common">Dwarf sweet flag</name>
    <dbReference type="NCBI Taxonomy" id="55184"/>
    <lineage>
        <taxon>Eukaryota</taxon>
        <taxon>Viridiplantae</taxon>
        <taxon>Streptophyta</taxon>
        <taxon>Embryophyta</taxon>
        <taxon>Tracheophyta</taxon>
        <taxon>Spermatophyta</taxon>
        <taxon>Magnoliopsida</taxon>
        <taxon>Liliopsida</taxon>
        <taxon>Acoraceae</taxon>
        <taxon>Acorus</taxon>
    </lineage>
</organism>
<keyword evidence="3" id="KW-1185">Reference proteome</keyword>
<name>A0AAV9A4Y1_ACOGR</name>
<feature type="region of interest" description="Disordered" evidence="1">
    <location>
        <begin position="1"/>
        <end position="29"/>
    </location>
</feature>
<reference evidence="2" key="1">
    <citation type="journal article" date="2023" name="Nat. Commun.">
        <title>Diploid and tetraploid genomes of Acorus and the evolution of monocots.</title>
        <authorList>
            <person name="Ma L."/>
            <person name="Liu K.W."/>
            <person name="Li Z."/>
            <person name="Hsiao Y.Y."/>
            <person name="Qi Y."/>
            <person name="Fu T."/>
            <person name="Tang G.D."/>
            <person name="Zhang D."/>
            <person name="Sun W.H."/>
            <person name="Liu D.K."/>
            <person name="Li Y."/>
            <person name="Chen G.Z."/>
            <person name="Liu X.D."/>
            <person name="Liao X.Y."/>
            <person name="Jiang Y.T."/>
            <person name="Yu X."/>
            <person name="Hao Y."/>
            <person name="Huang J."/>
            <person name="Zhao X.W."/>
            <person name="Ke S."/>
            <person name="Chen Y.Y."/>
            <person name="Wu W.L."/>
            <person name="Hsu J.L."/>
            <person name="Lin Y.F."/>
            <person name="Huang M.D."/>
            <person name="Li C.Y."/>
            <person name="Huang L."/>
            <person name="Wang Z.W."/>
            <person name="Zhao X."/>
            <person name="Zhong W.Y."/>
            <person name="Peng D.H."/>
            <person name="Ahmad S."/>
            <person name="Lan S."/>
            <person name="Zhang J.S."/>
            <person name="Tsai W.C."/>
            <person name="Van de Peer Y."/>
            <person name="Liu Z.J."/>
        </authorList>
    </citation>
    <scope>NUCLEOTIDE SEQUENCE</scope>
    <source>
        <strain evidence="2">SCP</strain>
    </source>
</reference>
<proteinExistence type="predicted"/>
<gene>
    <name evidence="2" type="ORF">QJS04_geneDACA017981</name>
</gene>
<dbReference type="EMBL" id="JAUJYN010000012">
    <property type="protein sequence ID" value="KAK1259247.1"/>
    <property type="molecule type" value="Genomic_DNA"/>
</dbReference>
<comment type="caution">
    <text evidence="2">The sequence shown here is derived from an EMBL/GenBank/DDBJ whole genome shotgun (WGS) entry which is preliminary data.</text>
</comment>